<dbReference type="InterPro" id="IPR044222">
    <property type="entry name" value="SIP1-1/2-like"/>
</dbReference>
<keyword evidence="1" id="KW-0813">Transport</keyword>
<keyword evidence="2" id="KW-0677">Repeat</keyword>
<organism evidence="4 5">
    <name type="scientific">Platanthera guangdongensis</name>
    <dbReference type="NCBI Taxonomy" id="2320717"/>
    <lineage>
        <taxon>Eukaryota</taxon>
        <taxon>Viridiplantae</taxon>
        <taxon>Streptophyta</taxon>
        <taxon>Embryophyta</taxon>
        <taxon>Tracheophyta</taxon>
        <taxon>Spermatophyta</taxon>
        <taxon>Magnoliopsida</taxon>
        <taxon>Liliopsida</taxon>
        <taxon>Asparagales</taxon>
        <taxon>Orchidaceae</taxon>
        <taxon>Orchidoideae</taxon>
        <taxon>Orchideae</taxon>
        <taxon>Orchidinae</taxon>
        <taxon>Platanthera</taxon>
    </lineage>
</organism>
<evidence type="ECO:0000256" key="2">
    <source>
        <dbReference type="ARBA" id="ARBA00022737"/>
    </source>
</evidence>
<accession>A0ABR2M7U7</accession>
<gene>
    <name evidence="4" type="primary">SIP1-1</name>
    <name evidence="4" type="ORF">KSP40_PGU009018</name>
</gene>
<keyword evidence="3" id="KW-0812">Transmembrane</keyword>
<dbReference type="PANTHER" id="PTHR46739">
    <property type="entry name" value="AQUAPORIN SIP1-1"/>
    <property type="match status" value="1"/>
</dbReference>
<comment type="caution">
    <text evidence="4">The sequence shown here is derived from an EMBL/GenBank/DDBJ whole genome shotgun (WGS) entry which is preliminary data.</text>
</comment>
<proteinExistence type="predicted"/>
<reference evidence="4 5" key="1">
    <citation type="journal article" date="2022" name="Nat. Plants">
        <title>Genomes of leafy and leafless Platanthera orchids illuminate the evolution of mycoheterotrophy.</title>
        <authorList>
            <person name="Li M.H."/>
            <person name="Liu K.W."/>
            <person name="Li Z."/>
            <person name="Lu H.C."/>
            <person name="Ye Q.L."/>
            <person name="Zhang D."/>
            <person name="Wang J.Y."/>
            <person name="Li Y.F."/>
            <person name="Zhong Z.M."/>
            <person name="Liu X."/>
            <person name="Yu X."/>
            <person name="Liu D.K."/>
            <person name="Tu X.D."/>
            <person name="Liu B."/>
            <person name="Hao Y."/>
            <person name="Liao X.Y."/>
            <person name="Jiang Y.T."/>
            <person name="Sun W.H."/>
            <person name="Chen J."/>
            <person name="Chen Y.Q."/>
            <person name="Ai Y."/>
            <person name="Zhai J.W."/>
            <person name="Wu S.S."/>
            <person name="Zhou Z."/>
            <person name="Hsiao Y.Y."/>
            <person name="Wu W.L."/>
            <person name="Chen Y.Y."/>
            <person name="Lin Y.F."/>
            <person name="Hsu J.L."/>
            <person name="Li C.Y."/>
            <person name="Wang Z.W."/>
            <person name="Zhao X."/>
            <person name="Zhong W.Y."/>
            <person name="Ma X.K."/>
            <person name="Ma L."/>
            <person name="Huang J."/>
            <person name="Chen G.Z."/>
            <person name="Huang M.Z."/>
            <person name="Huang L."/>
            <person name="Peng D.H."/>
            <person name="Luo Y.B."/>
            <person name="Zou S.Q."/>
            <person name="Chen S.P."/>
            <person name="Lan S."/>
            <person name="Tsai W.C."/>
            <person name="Van de Peer Y."/>
            <person name="Liu Z.J."/>
        </authorList>
    </citation>
    <scope>NUCLEOTIDE SEQUENCE [LARGE SCALE GENOMIC DNA]</scope>
    <source>
        <strain evidence="4">Lor288</strain>
    </source>
</reference>
<name>A0ABR2M7U7_9ASPA</name>
<protein>
    <submittedName>
        <fullName evidence="4">Aquaporin SIP1-1</fullName>
    </submittedName>
</protein>
<dbReference type="EMBL" id="JBBWWR010000012">
    <property type="protein sequence ID" value="KAK8959243.1"/>
    <property type="molecule type" value="Genomic_DNA"/>
</dbReference>
<evidence type="ECO:0000313" key="5">
    <source>
        <dbReference type="Proteomes" id="UP001412067"/>
    </source>
</evidence>
<keyword evidence="3" id="KW-1133">Transmembrane helix</keyword>
<dbReference type="Proteomes" id="UP001412067">
    <property type="component" value="Unassembled WGS sequence"/>
</dbReference>
<dbReference type="PANTHER" id="PTHR46739:SF3">
    <property type="entry name" value="AQUAPORIN SIP1-1"/>
    <property type="match status" value="1"/>
</dbReference>
<sequence length="53" mass="5719">MAPSLKVDLHSGAMAEGVLTFVIMFAVLWIMIKSLRSSIIKTLILVVATVVGF</sequence>
<feature type="transmembrane region" description="Helical" evidence="3">
    <location>
        <begin position="12"/>
        <end position="32"/>
    </location>
</feature>
<keyword evidence="5" id="KW-1185">Reference proteome</keyword>
<evidence type="ECO:0000256" key="3">
    <source>
        <dbReference type="SAM" id="Phobius"/>
    </source>
</evidence>
<evidence type="ECO:0000256" key="1">
    <source>
        <dbReference type="ARBA" id="ARBA00022448"/>
    </source>
</evidence>
<evidence type="ECO:0000313" key="4">
    <source>
        <dbReference type="EMBL" id="KAK8959243.1"/>
    </source>
</evidence>
<keyword evidence="3" id="KW-0472">Membrane</keyword>